<dbReference type="Proteomes" id="UP001206128">
    <property type="component" value="Unassembled WGS sequence"/>
</dbReference>
<evidence type="ECO:0000313" key="3">
    <source>
        <dbReference type="EMBL" id="MCP2163557.1"/>
    </source>
</evidence>
<feature type="domain" description="HTH cro/C1-type" evidence="2">
    <location>
        <begin position="39"/>
        <end position="86"/>
    </location>
</feature>
<dbReference type="Pfam" id="PF17765">
    <property type="entry name" value="MLTR_LBD"/>
    <property type="match status" value="1"/>
</dbReference>
<feature type="region of interest" description="Disordered" evidence="1">
    <location>
        <begin position="273"/>
        <end position="295"/>
    </location>
</feature>
<dbReference type="Gene3D" id="1.10.260.40">
    <property type="entry name" value="lambda repressor-like DNA-binding domains"/>
    <property type="match status" value="1"/>
</dbReference>
<dbReference type="SMART" id="SM00530">
    <property type="entry name" value="HTH_XRE"/>
    <property type="match status" value="1"/>
</dbReference>
<evidence type="ECO:0000256" key="1">
    <source>
        <dbReference type="SAM" id="MobiDB-lite"/>
    </source>
</evidence>
<dbReference type="PROSITE" id="PS50943">
    <property type="entry name" value="HTH_CROC1"/>
    <property type="match status" value="1"/>
</dbReference>
<gene>
    <name evidence="3" type="ORF">LX83_000397</name>
</gene>
<proteinExistence type="predicted"/>
<dbReference type="Gene3D" id="3.30.450.180">
    <property type="match status" value="1"/>
</dbReference>
<dbReference type="InterPro" id="IPR041413">
    <property type="entry name" value="MLTR_LBD"/>
</dbReference>
<dbReference type="SUPFAM" id="SSF47413">
    <property type="entry name" value="lambda repressor-like DNA-binding domains"/>
    <property type="match status" value="1"/>
</dbReference>
<dbReference type="GO" id="GO:0003677">
    <property type="term" value="F:DNA binding"/>
    <property type="evidence" value="ECO:0007669"/>
    <property type="project" value="InterPro"/>
</dbReference>
<accession>A0AAE3GA64</accession>
<dbReference type="Pfam" id="PF13560">
    <property type="entry name" value="HTH_31"/>
    <property type="match status" value="1"/>
</dbReference>
<dbReference type="PANTHER" id="PTHR35010:SF2">
    <property type="entry name" value="BLL4672 PROTEIN"/>
    <property type="match status" value="1"/>
</dbReference>
<dbReference type="CDD" id="cd00093">
    <property type="entry name" value="HTH_XRE"/>
    <property type="match status" value="1"/>
</dbReference>
<dbReference type="InterPro" id="IPR010982">
    <property type="entry name" value="Lambda_DNA-bd_dom_sf"/>
</dbReference>
<evidence type="ECO:0000313" key="4">
    <source>
        <dbReference type="Proteomes" id="UP001206128"/>
    </source>
</evidence>
<sequence length="343" mass="38132">MAGRNTRAQELGAFLRSRRTLLTPDGVGLPREGVRRTPGLRREEIARLAGVSTGYYVRLEQGRAPHPSASVLGALARALQLSHEEREHLFALADQLSPEPEPTVLAESARRMLALLVPPTAGYVIDGRSDVLAWNDVAAALFGHLVAGPIRPNNVRYVFTDPAARQLFVDWADIAADSVAHLRAATGHRPDDAELAGLVTELDAASPEFRRLWRTRELRHKSDGRKELHHPLVGRITLDYVVLAVPTSPGQRLVAYSAVPGSDSYTALVHLARTPPPHRPRPGLTHRDQRAWPGRRSRHPRLVLPAGHRREVLRHADHCSWRLSTRHMQDKERLDSTAVSVYE</sequence>
<name>A0AAE3GA64_9PSEU</name>
<keyword evidence="4" id="KW-1185">Reference proteome</keyword>
<dbReference type="InterPro" id="IPR001387">
    <property type="entry name" value="Cro/C1-type_HTH"/>
</dbReference>
<protein>
    <submittedName>
        <fullName evidence="3">Helix-turn-helix domain-containing protein</fullName>
    </submittedName>
</protein>
<reference evidence="3" key="1">
    <citation type="submission" date="2022-06" db="EMBL/GenBank/DDBJ databases">
        <title>Genomic Encyclopedia of Archaeal and Bacterial Type Strains, Phase II (KMG-II): from individual species to whole genera.</title>
        <authorList>
            <person name="Goeker M."/>
        </authorList>
    </citation>
    <scope>NUCLEOTIDE SEQUENCE</scope>
    <source>
        <strain evidence="3">DSM 43935</strain>
    </source>
</reference>
<organism evidence="3 4">
    <name type="scientific">Goodfellowiella coeruleoviolacea</name>
    <dbReference type="NCBI Taxonomy" id="334858"/>
    <lineage>
        <taxon>Bacteria</taxon>
        <taxon>Bacillati</taxon>
        <taxon>Actinomycetota</taxon>
        <taxon>Actinomycetes</taxon>
        <taxon>Pseudonocardiales</taxon>
        <taxon>Pseudonocardiaceae</taxon>
        <taxon>Goodfellowiella</taxon>
    </lineage>
</organism>
<dbReference type="EMBL" id="JAMTCK010000001">
    <property type="protein sequence ID" value="MCP2163557.1"/>
    <property type="molecule type" value="Genomic_DNA"/>
</dbReference>
<dbReference type="PANTHER" id="PTHR35010">
    <property type="entry name" value="BLL4672 PROTEIN-RELATED"/>
    <property type="match status" value="1"/>
</dbReference>
<evidence type="ECO:0000259" key="2">
    <source>
        <dbReference type="PROSITE" id="PS50943"/>
    </source>
</evidence>
<comment type="caution">
    <text evidence="3">The sequence shown here is derived from an EMBL/GenBank/DDBJ whole genome shotgun (WGS) entry which is preliminary data.</text>
</comment>
<dbReference type="AlphaFoldDB" id="A0AAE3GA64"/>